<sequence>MRLTMLALVLIAAHIALLVAPTSGKAPHILPRNVTDAFELFAHFPYVVLVYSSGDDPEFQCLTNKRTSLDMDARTSTYVWMFKGHGGTKRRNVVLSLSAGDAPDKVVLKLSDKPGQTWMAHFIYTDYKDCVIVDIPYDGQNCQLWVSKRVKNDVPQYCLDQLHDICDVSVEEYSQELCQNETDDP</sequence>
<dbReference type="InterPro" id="IPR012674">
    <property type="entry name" value="Calycin"/>
</dbReference>
<accession>A0A023G999</accession>
<dbReference type="EMBL" id="GBBM01004596">
    <property type="protein sequence ID" value="JAC30822.1"/>
    <property type="molecule type" value="mRNA"/>
</dbReference>
<dbReference type="Gene3D" id="2.40.128.20">
    <property type="match status" value="1"/>
</dbReference>
<dbReference type="EMBL" id="GBBM01004597">
    <property type="protein sequence ID" value="JAC30821.1"/>
    <property type="molecule type" value="mRNA"/>
</dbReference>
<evidence type="ECO:0000313" key="2">
    <source>
        <dbReference type="EMBL" id="JAC30821.1"/>
    </source>
</evidence>
<dbReference type="InterPro" id="IPR002970">
    <property type="entry name" value="Tick_his-bd"/>
</dbReference>
<feature type="signal peptide" evidence="1">
    <location>
        <begin position="1"/>
        <end position="24"/>
    </location>
</feature>
<organism evidence="2">
    <name type="scientific">Amblyomma triste</name>
    <name type="common">Neotropical tick</name>
    <dbReference type="NCBI Taxonomy" id="251400"/>
    <lineage>
        <taxon>Eukaryota</taxon>
        <taxon>Metazoa</taxon>
        <taxon>Ecdysozoa</taxon>
        <taxon>Arthropoda</taxon>
        <taxon>Chelicerata</taxon>
        <taxon>Arachnida</taxon>
        <taxon>Acari</taxon>
        <taxon>Parasitiformes</taxon>
        <taxon>Ixodida</taxon>
        <taxon>Ixodoidea</taxon>
        <taxon>Ixodidae</taxon>
        <taxon>Amblyomminae</taxon>
        <taxon>Amblyomma</taxon>
    </lineage>
</organism>
<feature type="chain" id="PRO_5007367894" evidence="1">
    <location>
        <begin position="25"/>
        <end position="185"/>
    </location>
</feature>
<keyword evidence="1" id="KW-0732">Signal</keyword>
<dbReference type="GO" id="GO:0043176">
    <property type="term" value="F:amine binding"/>
    <property type="evidence" value="ECO:0007669"/>
    <property type="project" value="InterPro"/>
</dbReference>
<proteinExistence type="evidence at transcript level"/>
<dbReference type="Pfam" id="PF02098">
    <property type="entry name" value="His_binding"/>
    <property type="match status" value="1"/>
</dbReference>
<dbReference type="SUPFAM" id="SSF50814">
    <property type="entry name" value="Lipocalins"/>
    <property type="match status" value="1"/>
</dbReference>
<reference evidence="2" key="1">
    <citation type="submission" date="2014-03" db="EMBL/GenBank/DDBJ databases">
        <title>The sialotranscriptome of Amblyomma triste, Amblyomma parvum and Amblyomma cajennense ticks, uncovered by 454-based RNA-seq.</title>
        <authorList>
            <person name="Garcia G.R."/>
            <person name="Gardinassi L.G."/>
            <person name="Ribeiro J.M."/>
            <person name="Anatriello E."/>
            <person name="Ferreira B.R."/>
            <person name="Moreira H.N."/>
            <person name="Mafra C."/>
            <person name="Olegario M.M."/>
            <person name="Szabo P.J."/>
            <person name="Miranda-Santos I.K."/>
            <person name="Maruyama S.R."/>
        </authorList>
    </citation>
    <scope>NUCLEOTIDE SEQUENCE</scope>
    <source>
        <strain evidence="2">Mato Grasso do Sul</strain>
        <tissue evidence="2">Salivary glands</tissue>
    </source>
</reference>
<name>A0A023G999_AMBTT</name>
<evidence type="ECO:0000256" key="1">
    <source>
        <dbReference type="SAM" id="SignalP"/>
    </source>
</evidence>
<protein>
    <submittedName>
        <fullName evidence="2">Putative lipocalin-5 1</fullName>
    </submittedName>
</protein>
<dbReference type="AlphaFoldDB" id="A0A023G999"/>
<dbReference type="GO" id="GO:0030682">
    <property type="term" value="P:symbiont-mediated perturbation of host defenses"/>
    <property type="evidence" value="ECO:0007669"/>
    <property type="project" value="InterPro"/>
</dbReference>